<sequence>MNNFMDVKNMYNIDKNRQQNIYNIVSIVKLASLCFCGIVIYNEFFMRNKGIANENDNYFYIIELGLLICLMFLIYWGWSFFSIRIFKSKNIKKMQLMENAVFIMIFSFSIFLSNSYTSQYKFLFLFLIITSTLQSGMKYGMSIALISSVIILAIDLVYGSNNSVNLYFENDLILVGVFILTAWPLGHYVKIEKENLKQKDMQLKTLNSKLSKQEKHRKYIEGMLLNNEACYNLLIENSRDAIFVHRDDKVIFTNESAAKLVGFTKTEDLNEKSILDFTTSNEKDNVKEKFKQIYDKKITRLVFEEKIMRSNGDIVIVKNTSTYFIYEGKQTILSILSDITSEKQVEKLEKDVEKNIKLLNETREFNKMITEFFSNISHELKTPLNVIFSAVQVLNLYINKNEGENIEKQHKYLKVVKQNCYRLLKLINNLLDITRADSGFLKLHTGRYNIVSVVEDITLSVVSYVESKGINLIFDTDVEEKVINFDADKIERIILNLLSNSIKFTNPGGKIYVNMSDIGNGVTISVKDTGVGIPEDKLQMIFERFGQVDKTLRRNSEGTGIGLCLVKSFVEMHGGTIEVKSKLGEGSEFIIKFPEIITEQQQSEENSMYETNTERINIEFSDIYSQDT</sequence>
<dbReference type="SUPFAM" id="SSF47384">
    <property type="entry name" value="Homodimeric domain of signal transducing histidine kinase"/>
    <property type="match status" value="1"/>
</dbReference>
<gene>
    <name evidence="13" type="ORF">CcarbDRAFT_4989</name>
</gene>
<keyword evidence="10" id="KW-1133">Transmembrane helix</keyword>
<evidence type="ECO:0000313" key="14">
    <source>
        <dbReference type="Proteomes" id="UP000004198"/>
    </source>
</evidence>
<feature type="transmembrane region" description="Helical" evidence="10">
    <location>
        <begin position="172"/>
        <end position="189"/>
    </location>
</feature>
<comment type="catalytic activity">
    <reaction evidence="1">
        <text>ATP + protein L-histidine = ADP + protein N-phospho-L-histidine.</text>
        <dbReference type="EC" id="2.7.13.3"/>
    </reaction>
</comment>
<evidence type="ECO:0000256" key="6">
    <source>
        <dbReference type="ARBA" id="ARBA00022777"/>
    </source>
</evidence>
<feature type="transmembrane region" description="Helical" evidence="10">
    <location>
        <begin position="57"/>
        <end position="76"/>
    </location>
</feature>
<keyword evidence="7" id="KW-0067">ATP-binding</keyword>
<dbReference type="OrthoDB" id="9813394at2"/>
<evidence type="ECO:0000256" key="9">
    <source>
        <dbReference type="SAM" id="Coils"/>
    </source>
</evidence>
<keyword evidence="10" id="KW-0472">Membrane</keyword>
<comment type="caution">
    <text evidence="13">The sequence shown here is derived from an EMBL/GenBank/DDBJ whole genome shotgun (WGS) entry which is preliminary data.</text>
</comment>
<dbReference type="SUPFAM" id="SSF55785">
    <property type="entry name" value="PYP-like sensor domain (PAS domain)"/>
    <property type="match status" value="1"/>
</dbReference>
<evidence type="ECO:0000256" key="3">
    <source>
        <dbReference type="ARBA" id="ARBA00022553"/>
    </source>
</evidence>
<dbReference type="PANTHER" id="PTHR43047">
    <property type="entry name" value="TWO-COMPONENT HISTIDINE PROTEIN KINASE"/>
    <property type="match status" value="1"/>
</dbReference>
<dbReference type="GO" id="GO:0005886">
    <property type="term" value="C:plasma membrane"/>
    <property type="evidence" value="ECO:0007669"/>
    <property type="project" value="TreeGrafter"/>
</dbReference>
<dbReference type="Gene3D" id="1.10.287.130">
    <property type="match status" value="1"/>
</dbReference>
<evidence type="ECO:0000256" key="5">
    <source>
        <dbReference type="ARBA" id="ARBA00022741"/>
    </source>
</evidence>
<dbReference type="Pfam" id="PF00512">
    <property type="entry name" value="HisKA"/>
    <property type="match status" value="1"/>
</dbReference>
<dbReference type="CDD" id="cd00082">
    <property type="entry name" value="HisKA"/>
    <property type="match status" value="1"/>
</dbReference>
<dbReference type="KEGG" id="cck:Ccar_00025"/>
<keyword evidence="8" id="KW-0902">Two-component regulatory system</keyword>
<dbReference type="STRING" id="536227.Ccar_00025"/>
<dbReference type="AlphaFoldDB" id="C6Q1S1"/>
<dbReference type="SMART" id="SM00387">
    <property type="entry name" value="HATPase_c"/>
    <property type="match status" value="1"/>
</dbReference>
<keyword evidence="4 13" id="KW-0808">Transferase</keyword>
<evidence type="ECO:0000256" key="10">
    <source>
        <dbReference type="SAM" id="Phobius"/>
    </source>
</evidence>
<keyword evidence="14" id="KW-1185">Reference proteome</keyword>
<dbReference type="InterPro" id="IPR003661">
    <property type="entry name" value="HisK_dim/P_dom"/>
</dbReference>
<dbReference type="Pfam" id="PF02518">
    <property type="entry name" value="HATPase_c"/>
    <property type="match status" value="1"/>
</dbReference>
<dbReference type="PROSITE" id="PS50112">
    <property type="entry name" value="PAS"/>
    <property type="match status" value="1"/>
</dbReference>
<dbReference type="InterPro" id="IPR035965">
    <property type="entry name" value="PAS-like_dom_sf"/>
</dbReference>
<evidence type="ECO:0000259" key="11">
    <source>
        <dbReference type="PROSITE" id="PS50109"/>
    </source>
</evidence>
<protein>
    <recommendedName>
        <fullName evidence="2">histidine kinase</fullName>
        <ecNumber evidence="2">2.7.13.3</ecNumber>
    </recommendedName>
</protein>
<dbReference type="CDD" id="cd00130">
    <property type="entry name" value="PAS"/>
    <property type="match status" value="1"/>
</dbReference>
<keyword evidence="9" id="KW-0175">Coiled coil</keyword>
<evidence type="ECO:0000256" key="8">
    <source>
        <dbReference type="ARBA" id="ARBA00023012"/>
    </source>
</evidence>
<keyword evidence="3" id="KW-0597">Phosphoprotein</keyword>
<dbReference type="PROSITE" id="PS50109">
    <property type="entry name" value="HIS_KIN"/>
    <property type="match status" value="1"/>
</dbReference>
<evidence type="ECO:0000313" key="13">
    <source>
        <dbReference type="EMBL" id="EET84564.1"/>
    </source>
</evidence>
<dbReference type="GO" id="GO:0009927">
    <property type="term" value="F:histidine phosphotransfer kinase activity"/>
    <property type="evidence" value="ECO:0007669"/>
    <property type="project" value="TreeGrafter"/>
</dbReference>
<dbReference type="InterPro" id="IPR036890">
    <property type="entry name" value="HATPase_C_sf"/>
</dbReference>
<dbReference type="InterPro" id="IPR036097">
    <property type="entry name" value="HisK_dim/P_sf"/>
</dbReference>
<dbReference type="PATRIC" id="fig|536227.13.peg.29"/>
<dbReference type="Gene3D" id="3.30.565.10">
    <property type="entry name" value="Histidine kinase-like ATPase, C-terminal domain"/>
    <property type="match status" value="1"/>
</dbReference>
<dbReference type="EMBL" id="ACVI01000147">
    <property type="protein sequence ID" value="EET84564.1"/>
    <property type="molecule type" value="Genomic_DNA"/>
</dbReference>
<dbReference type="SMART" id="SM00388">
    <property type="entry name" value="HisKA"/>
    <property type="match status" value="1"/>
</dbReference>
<evidence type="ECO:0000256" key="4">
    <source>
        <dbReference type="ARBA" id="ARBA00022679"/>
    </source>
</evidence>
<dbReference type="GO" id="GO:0000155">
    <property type="term" value="F:phosphorelay sensor kinase activity"/>
    <property type="evidence" value="ECO:0007669"/>
    <property type="project" value="InterPro"/>
</dbReference>
<dbReference type="Pfam" id="PF13426">
    <property type="entry name" value="PAS_9"/>
    <property type="match status" value="1"/>
</dbReference>
<organism evidence="13 14">
    <name type="scientific">Clostridium carboxidivorans P7</name>
    <dbReference type="NCBI Taxonomy" id="536227"/>
    <lineage>
        <taxon>Bacteria</taxon>
        <taxon>Bacillati</taxon>
        <taxon>Bacillota</taxon>
        <taxon>Clostridia</taxon>
        <taxon>Eubacteriales</taxon>
        <taxon>Clostridiaceae</taxon>
        <taxon>Clostridium</taxon>
    </lineage>
</organism>
<dbReference type="SUPFAM" id="SSF55874">
    <property type="entry name" value="ATPase domain of HSP90 chaperone/DNA topoisomerase II/histidine kinase"/>
    <property type="match status" value="1"/>
</dbReference>
<dbReference type="Proteomes" id="UP000004198">
    <property type="component" value="Unassembled WGS sequence"/>
</dbReference>
<dbReference type="GO" id="GO:0005524">
    <property type="term" value="F:ATP binding"/>
    <property type="evidence" value="ECO:0007669"/>
    <property type="project" value="UniProtKB-KW"/>
</dbReference>
<dbReference type="InterPro" id="IPR004358">
    <property type="entry name" value="Sig_transdc_His_kin-like_C"/>
</dbReference>
<dbReference type="PANTHER" id="PTHR43047:SF72">
    <property type="entry name" value="OSMOSENSING HISTIDINE PROTEIN KINASE SLN1"/>
    <property type="match status" value="1"/>
</dbReference>
<evidence type="ECO:0000256" key="2">
    <source>
        <dbReference type="ARBA" id="ARBA00012438"/>
    </source>
</evidence>
<feature type="transmembrane region" description="Helical" evidence="10">
    <location>
        <begin position="143"/>
        <end position="160"/>
    </location>
</feature>
<feature type="coiled-coil region" evidence="9">
    <location>
        <begin position="189"/>
        <end position="216"/>
    </location>
</feature>
<feature type="transmembrane region" description="Helical" evidence="10">
    <location>
        <begin position="21"/>
        <end position="41"/>
    </location>
</feature>
<dbReference type="eggNOG" id="COG2205">
    <property type="taxonomic scope" value="Bacteria"/>
</dbReference>
<name>C6Q1S1_9CLOT</name>
<dbReference type="InterPro" id="IPR005467">
    <property type="entry name" value="His_kinase_dom"/>
</dbReference>
<feature type="domain" description="Histidine kinase" evidence="11">
    <location>
        <begin position="375"/>
        <end position="597"/>
    </location>
</feature>
<reference evidence="13 14" key="1">
    <citation type="submission" date="2009-06" db="EMBL/GenBank/DDBJ databases">
        <title>The draft genome of Clostridium carboxidivorans P7.</title>
        <authorList>
            <consortium name="US DOE Joint Genome Institute (JGI-PGF)"/>
            <person name="Lucas S."/>
            <person name="Copeland A."/>
            <person name="Lapidus A."/>
            <person name="Glavina del Rio T."/>
            <person name="Tice H."/>
            <person name="Bruce D."/>
            <person name="Goodwin L."/>
            <person name="Pitluck S."/>
            <person name="Larimer F."/>
            <person name="Land M.L."/>
            <person name="Hauser L."/>
            <person name="Hemme C.L."/>
        </authorList>
    </citation>
    <scope>NUCLEOTIDE SEQUENCE [LARGE SCALE GENOMIC DNA]</scope>
    <source>
        <strain evidence="13 14">P7</strain>
    </source>
</reference>
<dbReference type="InterPro" id="IPR003594">
    <property type="entry name" value="HATPase_dom"/>
</dbReference>
<evidence type="ECO:0000256" key="7">
    <source>
        <dbReference type="ARBA" id="ARBA00022840"/>
    </source>
</evidence>
<feature type="transmembrane region" description="Helical" evidence="10">
    <location>
        <begin position="96"/>
        <end position="113"/>
    </location>
</feature>
<keyword evidence="6 13" id="KW-0418">Kinase</keyword>
<feature type="domain" description="PAS" evidence="12">
    <location>
        <begin position="247"/>
        <end position="297"/>
    </location>
</feature>
<dbReference type="Gene3D" id="3.30.450.20">
    <property type="entry name" value="PAS domain"/>
    <property type="match status" value="1"/>
</dbReference>
<dbReference type="SMART" id="SM00091">
    <property type="entry name" value="PAS"/>
    <property type="match status" value="1"/>
</dbReference>
<dbReference type="InterPro" id="IPR000014">
    <property type="entry name" value="PAS"/>
</dbReference>
<evidence type="ECO:0000259" key="12">
    <source>
        <dbReference type="PROSITE" id="PS50112"/>
    </source>
</evidence>
<dbReference type="EC" id="2.7.13.3" evidence="2"/>
<dbReference type="PRINTS" id="PR00344">
    <property type="entry name" value="BCTRLSENSOR"/>
</dbReference>
<keyword evidence="10" id="KW-0812">Transmembrane</keyword>
<accession>C6Q1S1</accession>
<dbReference type="NCBIfam" id="TIGR00229">
    <property type="entry name" value="sensory_box"/>
    <property type="match status" value="1"/>
</dbReference>
<dbReference type="FunFam" id="3.30.565.10:FF:000037">
    <property type="entry name" value="Hybrid sensor histidine kinase/response regulator"/>
    <property type="match status" value="1"/>
</dbReference>
<keyword evidence="5" id="KW-0547">Nucleotide-binding</keyword>
<proteinExistence type="predicted"/>
<evidence type="ECO:0000256" key="1">
    <source>
        <dbReference type="ARBA" id="ARBA00000085"/>
    </source>
</evidence>